<keyword evidence="4" id="KW-1185">Reference proteome</keyword>
<evidence type="ECO:0000313" key="4">
    <source>
        <dbReference type="Proteomes" id="UP000474777"/>
    </source>
</evidence>
<dbReference type="Pfam" id="PF18962">
    <property type="entry name" value="Por_Secre_tail"/>
    <property type="match status" value="1"/>
</dbReference>
<organism evidence="3 4">
    <name type="scientific">Pontibacter burrus</name>
    <dbReference type="NCBI Taxonomy" id="2704466"/>
    <lineage>
        <taxon>Bacteria</taxon>
        <taxon>Pseudomonadati</taxon>
        <taxon>Bacteroidota</taxon>
        <taxon>Cytophagia</taxon>
        <taxon>Cytophagales</taxon>
        <taxon>Hymenobacteraceae</taxon>
        <taxon>Pontibacter</taxon>
    </lineage>
</organism>
<accession>A0A6B3LZ65</accession>
<dbReference type="NCBIfam" id="TIGR04183">
    <property type="entry name" value="Por_Secre_tail"/>
    <property type="match status" value="1"/>
</dbReference>
<evidence type="ECO:0000256" key="1">
    <source>
        <dbReference type="SAM" id="SignalP"/>
    </source>
</evidence>
<proteinExistence type="predicted"/>
<dbReference type="InterPro" id="IPR026444">
    <property type="entry name" value="Secre_tail"/>
</dbReference>
<evidence type="ECO:0000259" key="2">
    <source>
        <dbReference type="Pfam" id="PF18962"/>
    </source>
</evidence>
<sequence length="333" mass="36171">MKKFTCLIIPLLFTLLSLVPNRTSAQTTQIPGDQPCSFTYNDCVQVGFLSVTPSINQPGGPQDQQLDVEIYFQDICGIVSDITINQVQGRPIVVPDSEISETVNTVAFQVNANSFNDGLLRVEIGLGGNDRVMVTLAFAEEFECGAIIPLPVELTSFKGKATESGIALNWETASELNNSHFDIERSTDGESFNSIGTVQGRGTTSIPSSYSFVDELPGKGTNYYRLKQVDYDNAQSYSSTIAVKWDAGDAMQAALIPNPCANSNCNITVSNAANQSTLLQLKDVAGRVVFSRTINSSGHLFELPMHELPKLKGLYFLTATTGNQVVHQRVVLE</sequence>
<dbReference type="AlphaFoldDB" id="A0A6B3LZ65"/>
<feature type="signal peptide" evidence="1">
    <location>
        <begin position="1"/>
        <end position="25"/>
    </location>
</feature>
<comment type="caution">
    <text evidence="3">The sequence shown here is derived from an EMBL/GenBank/DDBJ whole genome shotgun (WGS) entry which is preliminary data.</text>
</comment>
<dbReference type="RefSeq" id="WP_163916938.1">
    <property type="nucleotide sequence ID" value="NZ_JAAGWD010000011.1"/>
</dbReference>
<name>A0A6B3LZ65_9BACT</name>
<dbReference type="EMBL" id="JAAGWD010000011">
    <property type="protein sequence ID" value="NEM99636.1"/>
    <property type="molecule type" value="Genomic_DNA"/>
</dbReference>
<keyword evidence="1" id="KW-0732">Signal</keyword>
<evidence type="ECO:0000313" key="3">
    <source>
        <dbReference type="EMBL" id="NEM99636.1"/>
    </source>
</evidence>
<gene>
    <name evidence="3" type="ORF">GXP69_18200</name>
</gene>
<dbReference type="Gene3D" id="2.60.40.10">
    <property type="entry name" value="Immunoglobulins"/>
    <property type="match status" value="1"/>
</dbReference>
<protein>
    <submittedName>
        <fullName evidence="3">T9SS type A sorting domain-containing protein</fullName>
    </submittedName>
</protein>
<feature type="domain" description="Secretion system C-terminal sorting" evidence="2">
    <location>
        <begin position="257"/>
        <end position="331"/>
    </location>
</feature>
<dbReference type="InterPro" id="IPR013783">
    <property type="entry name" value="Ig-like_fold"/>
</dbReference>
<reference evidence="3 4" key="1">
    <citation type="submission" date="2020-02" db="EMBL/GenBank/DDBJ databases">
        <authorList>
            <person name="Kim M.K."/>
        </authorList>
    </citation>
    <scope>NUCLEOTIDE SEQUENCE [LARGE SCALE GENOMIC DNA]</scope>
    <source>
        <strain evidence="3 4">BT327</strain>
    </source>
</reference>
<dbReference type="Proteomes" id="UP000474777">
    <property type="component" value="Unassembled WGS sequence"/>
</dbReference>
<feature type="chain" id="PRO_5025567412" evidence="1">
    <location>
        <begin position="26"/>
        <end position="333"/>
    </location>
</feature>